<keyword evidence="1" id="KW-0378">Hydrolase</keyword>
<comment type="caution">
    <text evidence="1">The sequence shown here is derived from an EMBL/GenBank/DDBJ whole genome shotgun (WGS) entry which is preliminary data.</text>
</comment>
<sequence>MENKKPILVFDLDDTLYSKKKVFLDTLKEIYPNTSFDESLYKVYQEKSDEAFELFSKGKISLEENHFSRVQNTLTALGLPSSLQETMTFKKQYQFMMDHIQLDKDWFSFFDYLSPRASLVLLTNGPTDHQLKKIHSLNLYKWFTSDRIFISEDTGVKKPEPEAFINVERLFPNNSPSKFWMIGDDLKNDIFGAKQRNWNTVYFKYEETIQSLTSSPLSTPNQLLEKLLDECSFDL</sequence>
<protein>
    <submittedName>
        <fullName evidence="1">Haloacid dehalogenase-like hydrolase</fullName>
    </submittedName>
</protein>
<dbReference type="PANTHER" id="PTHR47478:SF1">
    <property type="entry name" value="PYRIMIDINE 5'-NUCLEOTIDASE YJJG"/>
    <property type="match status" value="1"/>
</dbReference>
<dbReference type="EMBL" id="ACKZ01000011">
    <property type="protein sequence ID" value="EEW37813.1"/>
    <property type="molecule type" value="Genomic_DNA"/>
</dbReference>
<dbReference type="GO" id="GO:0016787">
    <property type="term" value="F:hydrolase activity"/>
    <property type="evidence" value="ECO:0007669"/>
    <property type="project" value="UniProtKB-KW"/>
</dbReference>
<dbReference type="InterPro" id="IPR023214">
    <property type="entry name" value="HAD_sf"/>
</dbReference>
<gene>
    <name evidence="1" type="ORF">HMPREF0444_0454</name>
</gene>
<dbReference type="RefSeq" id="WP_005605572.1">
    <property type="nucleotide sequence ID" value="NZ_CP102283.1"/>
</dbReference>
<dbReference type="InterPro" id="IPR052550">
    <property type="entry name" value="Pyrimidine_5'-ntase_YjjG"/>
</dbReference>
<accession>C8NEV9</accession>
<organism evidence="1 2">
    <name type="scientific">Granulicatella adiacens ATCC 49175</name>
    <dbReference type="NCBI Taxonomy" id="638301"/>
    <lineage>
        <taxon>Bacteria</taxon>
        <taxon>Bacillati</taxon>
        <taxon>Bacillota</taxon>
        <taxon>Bacilli</taxon>
        <taxon>Lactobacillales</taxon>
        <taxon>Carnobacteriaceae</taxon>
        <taxon>Granulicatella</taxon>
    </lineage>
</organism>
<dbReference type="Gene3D" id="1.10.150.240">
    <property type="entry name" value="Putative phosphatase, domain 2"/>
    <property type="match status" value="1"/>
</dbReference>
<dbReference type="InterPro" id="IPR023198">
    <property type="entry name" value="PGP-like_dom2"/>
</dbReference>
<dbReference type="Proteomes" id="UP000005926">
    <property type="component" value="Unassembled WGS sequence"/>
</dbReference>
<evidence type="ECO:0000313" key="2">
    <source>
        <dbReference type="Proteomes" id="UP000005926"/>
    </source>
</evidence>
<dbReference type="GeneID" id="78413214"/>
<evidence type="ECO:0000313" key="1">
    <source>
        <dbReference type="EMBL" id="EEW37813.1"/>
    </source>
</evidence>
<reference evidence="1 2" key="1">
    <citation type="submission" date="2009-08" db="EMBL/GenBank/DDBJ databases">
        <authorList>
            <person name="Muzny D."/>
            <person name="Qin X."/>
            <person name="Deng J."/>
            <person name="Jiang H."/>
            <person name="Liu Y."/>
            <person name="Qu J."/>
            <person name="Song X.-Z."/>
            <person name="Zhang L."/>
            <person name="Thornton R."/>
            <person name="Coyle M."/>
            <person name="Francisco L."/>
            <person name="Jackson L."/>
            <person name="Javaid M."/>
            <person name="Korchina V."/>
            <person name="Kovar C."/>
            <person name="Mata R."/>
            <person name="Mathew T."/>
            <person name="Ngo R."/>
            <person name="Nguyen L."/>
            <person name="Nguyen N."/>
            <person name="Okwuonu G."/>
            <person name="Ongeri F."/>
            <person name="Pham C."/>
            <person name="Simmons D."/>
            <person name="Wilczek-Boney K."/>
            <person name="Hale W."/>
            <person name="Jakkamsetti A."/>
            <person name="Pham P."/>
            <person name="Ruth R."/>
            <person name="San Lucas F."/>
            <person name="Warren J."/>
            <person name="Zhang J."/>
            <person name="Zhao Z."/>
            <person name="Zhou C."/>
            <person name="Zhu D."/>
            <person name="Lee S."/>
            <person name="Bess C."/>
            <person name="Blankenburg K."/>
            <person name="Forbes L."/>
            <person name="Fu Q."/>
            <person name="Gubbala S."/>
            <person name="Hirani K."/>
            <person name="Jayaseelan J.C."/>
            <person name="Lara F."/>
            <person name="Munidasa M."/>
            <person name="Palculict T."/>
            <person name="Patil S."/>
            <person name="Pu L.-L."/>
            <person name="Saada N."/>
            <person name="Tang L."/>
            <person name="Weissenberger G."/>
            <person name="Zhu Y."/>
            <person name="Hemphill L."/>
            <person name="Shang Y."/>
            <person name="Youmans B."/>
            <person name="Ayvaz T."/>
            <person name="Ross M."/>
            <person name="Santibanez J."/>
            <person name="Aqrawi P."/>
            <person name="Gross S."/>
            <person name="Joshi V."/>
            <person name="Fowler G."/>
            <person name="Nazareth L."/>
            <person name="Reid J."/>
            <person name="Worley K."/>
            <person name="Petrosino J."/>
            <person name="Highlander S."/>
            <person name="Gibbs R."/>
        </authorList>
    </citation>
    <scope>NUCLEOTIDE SEQUENCE [LARGE SCALE GENOMIC DNA]</scope>
    <source>
        <strain evidence="1 2">ATCC 49175</strain>
    </source>
</reference>
<dbReference type="NCBIfam" id="TIGR01549">
    <property type="entry name" value="HAD-SF-IA-v1"/>
    <property type="match status" value="1"/>
</dbReference>
<dbReference type="eggNOG" id="COG1011">
    <property type="taxonomic scope" value="Bacteria"/>
</dbReference>
<dbReference type="PANTHER" id="PTHR47478">
    <property type="match status" value="1"/>
</dbReference>
<dbReference type="SUPFAM" id="SSF56784">
    <property type="entry name" value="HAD-like"/>
    <property type="match status" value="1"/>
</dbReference>
<dbReference type="InterPro" id="IPR036412">
    <property type="entry name" value="HAD-like_sf"/>
</dbReference>
<dbReference type="Gene3D" id="3.40.50.1000">
    <property type="entry name" value="HAD superfamily/HAD-like"/>
    <property type="match status" value="1"/>
</dbReference>
<dbReference type="SFLD" id="SFLDS00003">
    <property type="entry name" value="Haloacid_Dehalogenase"/>
    <property type="match status" value="1"/>
</dbReference>
<dbReference type="SFLD" id="SFLDG01129">
    <property type="entry name" value="C1.5:_HAD__Beta-PGM__Phosphata"/>
    <property type="match status" value="1"/>
</dbReference>
<dbReference type="Pfam" id="PF00702">
    <property type="entry name" value="Hydrolase"/>
    <property type="match status" value="1"/>
</dbReference>
<dbReference type="STRING" id="638301.HMPREF0444_0454"/>
<dbReference type="AlphaFoldDB" id="C8NEV9"/>
<name>C8NEV9_9LACT</name>
<dbReference type="HOGENOM" id="CLU_045011_8_1_9"/>
<keyword evidence="2" id="KW-1185">Reference proteome</keyword>
<dbReference type="InterPro" id="IPR006439">
    <property type="entry name" value="HAD-SF_hydro_IA"/>
</dbReference>
<proteinExistence type="predicted"/>